<dbReference type="Proteomes" id="UP001172911">
    <property type="component" value="Unassembled WGS sequence"/>
</dbReference>
<dbReference type="InterPro" id="IPR036388">
    <property type="entry name" value="WH-like_DNA-bd_sf"/>
</dbReference>
<dbReference type="RefSeq" id="WP_304540710.1">
    <property type="nucleotide sequence ID" value="NZ_JARPTC010000002.1"/>
</dbReference>
<dbReference type="EMBL" id="JARPTC010000002">
    <property type="protein sequence ID" value="MDO7785980.1"/>
    <property type="molecule type" value="Genomic_DNA"/>
</dbReference>
<proteinExistence type="predicted"/>
<keyword evidence="7" id="KW-1185">Reference proteome</keyword>
<name>A0AAW7Z9C5_9FIRM</name>
<comment type="caution">
    <text evidence="6">The sequence shown here is derived from an EMBL/GenBank/DDBJ whole genome shotgun (WGS) entry which is preliminary data.</text>
</comment>
<evidence type="ECO:0000259" key="4">
    <source>
        <dbReference type="PROSITE" id="PS50042"/>
    </source>
</evidence>
<dbReference type="GO" id="GO:0003677">
    <property type="term" value="F:DNA binding"/>
    <property type="evidence" value="ECO:0007669"/>
    <property type="project" value="UniProtKB-KW"/>
</dbReference>
<dbReference type="SUPFAM" id="SSF46785">
    <property type="entry name" value="Winged helix' DNA-binding domain"/>
    <property type="match status" value="1"/>
</dbReference>
<reference evidence="6" key="2">
    <citation type="submission" date="2023-03" db="EMBL/GenBank/DDBJ databases">
        <authorList>
            <person name="Zhang Z."/>
        </authorList>
    </citation>
    <scope>NUCLEOTIDE SEQUENCE</scope>
    <source>
        <strain evidence="6">DSA</strain>
    </source>
</reference>
<dbReference type="PROSITE" id="PS50042">
    <property type="entry name" value="CNMP_BINDING_3"/>
    <property type="match status" value="1"/>
</dbReference>
<evidence type="ECO:0000256" key="2">
    <source>
        <dbReference type="ARBA" id="ARBA00023125"/>
    </source>
</evidence>
<evidence type="ECO:0000313" key="6">
    <source>
        <dbReference type="EMBL" id="MDO7785980.1"/>
    </source>
</evidence>
<dbReference type="Pfam" id="PF00027">
    <property type="entry name" value="cNMP_binding"/>
    <property type="match status" value="1"/>
</dbReference>
<dbReference type="PANTHER" id="PTHR24567">
    <property type="entry name" value="CRP FAMILY TRANSCRIPTIONAL REGULATORY PROTEIN"/>
    <property type="match status" value="1"/>
</dbReference>
<dbReference type="InterPro" id="IPR050397">
    <property type="entry name" value="Env_Response_Regulators"/>
</dbReference>
<dbReference type="InterPro" id="IPR018490">
    <property type="entry name" value="cNMP-bd_dom_sf"/>
</dbReference>
<dbReference type="InterPro" id="IPR036390">
    <property type="entry name" value="WH_DNA-bd_sf"/>
</dbReference>
<accession>A0AAW7Z9C5</accession>
<reference evidence="6" key="1">
    <citation type="journal article" date="2023" name="J. Hazard. Mater.">
        <title>Anaerobic biodegradation of pyrene and benzo[a]pyrene by a new sulfate-reducing Desulforamulus aquiferis strain DSA.</title>
        <authorList>
            <person name="Zhang Z."/>
            <person name="Sun J."/>
            <person name="Gong X."/>
            <person name="Wang C."/>
            <person name="Wang H."/>
        </authorList>
    </citation>
    <scope>NUCLEOTIDE SEQUENCE</scope>
    <source>
        <strain evidence="6">DSA</strain>
    </source>
</reference>
<dbReference type="InterPro" id="IPR014710">
    <property type="entry name" value="RmlC-like_jellyroll"/>
</dbReference>
<evidence type="ECO:0000313" key="7">
    <source>
        <dbReference type="Proteomes" id="UP001172911"/>
    </source>
</evidence>
<gene>
    <name evidence="6" type="ORF">P6N53_01900</name>
</gene>
<dbReference type="PROSITE" id="PS51063">
    <property type="entry name" value="HTH_CRP_2"/>
    <property type="match status" value="1"/>
</dbReference>
<dbReference type="SMART" id="SM00100">
    <property type="entry name" value="cNMP"/>
    <property type="match status" value="1"/>
</dbReference>
<dbReference type="Pfam" id="PF13545">
    <property type="entry name" value="HTH_Crp_2"/>
    <property type="match status" value="1"/>
</dbReference>
<evidence type="ECO:0000259" key="5">
    <source>
        <dbReference type="PROSITE" id="PS51063"/>
    </source>
</evidence>
<dbReference type="SUPFAM" id="SSF51206">
    <property type="entry name" value="cAMP-binding domain-like"/>
    <property type="match status" value="1"/>
</dbReference>
<organism evidence="6 7">
    <name type="scientific">Desulforamulus aquiferis</name>
    <dbReference type="NCBI Taxonomy" id="1397668"/>
    <lineage>
        <taxon>Bacteria</taxon>
        <taxon>Bacillati</taxon>
        <taxon>Bacillota</taxon>
        <taxon>Clostridia</taxon>
        <taxon>Eubacteriales</taxon>
        <taxon>Peptococcaceae</taxon>
        <taxon>Desulforamulus</taxon>
    </lineage>
</organism>
<keyword evidence="1" id="KW-0805">Transcription regulation</keyword>
<sequence>MISIEVPNWEPILKYGEPIKYKDGELIVDIGDVVKNIYFLQTGQVKMSAITSVGMEKVIWYLNAPNVFGEVPFFHKQPSRHIISAAEDTVVYSFSLDFFLKHISDYPDIMLFLYKLLAQKVRVITNQIEDLCTSNPGVRLAKLLYLMAHQNGKKLADNKYLIDIKLTHQELANISGLHRVTTSNILKKLSEEKIIEKSRNKIIVNDMDGLYKLILESE</sequence>
<dbReference type="AlphaFoldDB" id="A0AAW7Z9C5"/>
<dbReference type="InterPro" id="IPR000595">
    <property type="entry name" value="cNMP-bd_dom"/>
</dbReference>
<evidence type="ECO:0000256" key="1">
    <source>
        <dbReference type="ARBA" id="ARBA00023015"/>
    </source>
</evidence>
<keyword evidence="3" id="KW-0804">Transcription</keyword>
<dbReference type="Gene3D" id="2.60.120.10">
    <property type="entry name" value="Jelly Rolls"/>
    <property type="match status" value="1"/>
</dbReference>
<feature type="domain" description="HTH crp-type" evidence="5">
    <location>
        <begin position="134"/>
        <end position="208"/>
    </location>
</feature>
<dbReference type="InterPro" id="IPR012318">
    <property type="entry name" value="HTH_CRP"/>
</dbReference>
<dbReference type="GO" id="GO:0005829">
    <property type="term" value="C:cytosol"/>
    <property type="evidence" value="ECO:0007669"/>
    <property type="project" value="TreeGrafter"/>
</dbReference>
<dbReference type="Gene3D" id="1.10.10.10">
    <property type="entry name" value="Winged helix-like DNA-binding domain superfamily/Winged helix DNA-binding domain"/>
    <property type="match status" value="1"/>
</dbReference>
<dbReference type="CDD" id="cd00092">
    <property type="entry name" value="HTH_CRP"/>
    <property type="match status" value="1"/>
</dbReference>
<keyword evidence="2" id="KW-0238">DNA-binding</keyword>
<protein>
    <submittedName>
        <fullName evidence="6">Crp/Fnr family transcriptional regulator</fullName>
    </submittedName>
</protein>
<dbReference type="SMART" id="SM00419">
    <property type="entry name" value="HTH_CRP"/>
    <property type="match status" value="1"/>
</dbReference>
<feature type="domain" description="Cyclic nucleotide-binding" evidence="4">
    <location>
        <begin position="1"/>
        <end position="120"/>
    </location>
</feature>
<dbReference type="CDD" id="cd00038">
    <property type="entry name" value="CAP_ED"/>
    <property type="match status" value="1"/>
</dbReference>
<dbReference type="GO" id="GO:0003700">
    <property type="term" value="F:DNA-binding transcription factor activity"/>
    <property type="evidence" value="ECO:0007669"/>
    <property type="project" value="TreeGrafter"/>
</dbReference>
<evidence type="ECO:0000256" key="3">
    <source>
        <dbReference type="ARBA" id="ARBA00023163"/>
    </source>
</evidence>
<dbReference type="PANTHER" id="PTHR24567:SF74">
    <property type="entry name" value="HTH-TYPE TRANSCRIPTIONAL REGULATOR ARCR"/>
    <property type="match status" value="1"/>
</dbReference>